<dbReference type="SUPFAM" id="SSF82549">
    <property type="entry name" value="DAK1/DegV-like"/>
    <property type="match status" value="1"/>
</dbReference>
<dbReference type="InterPro" id="IPR003797">
    <property type="entry name" value="DegV"/>
</dbReference>
<gene>
    <name evidence="2" type="ORF">LKE05_02890</name>
</gene>
<dbReference type="PROSITE" id="PS51482">
    <property type="entry name" value="DEGV"/>
    <property type="match status" value="1"/>
</dbReference>
<dbReference type="Proteomes" id="UP001198242">
    <property type="component" value="Unassembled WGS sequence"/>
</dbReference>
<evidence type="ECO:0000313" key="3">
    <source>
        <dbReference type="Proteomes" id="UP001198242"/>
    </source>
</evidence>
<reference evidence="2 3" key="1">
    <citation type="submission" date="2021-10" db="EMBL/GenBank/DDBJ databases">
        <title>Anaerobic single-cell dispensing facilitates the cultivation of human gut bacteria.</title>
        <authorList>
            <person name="Afrizal A."/>
        </authorList>
    </citation>
    <scope>NUCLEOTIDE SEQUENCE [LARGE SCALE GENOMIC DNA]</scope>
    <source>
        <strain evidence="2 3">CLA-AA-H232</strain>
    </source>
</reference>
<dbReference type="NCBIfam" id="TIGR00762">
    <property type="entry name" value="DegV"/>
    <property type="match status" value="1"/>
</dbReference>
<dbReference type="Gene3D" id="3.40.50.10170">
    <property type="match status" value="1"/>
</dbReference>
<proteinExistence type="predicted"/>
<keyword evidence="3" id="KW-1185">Reference proteome</keyword>
<dbReference type="InterPro" id="IPR043168">
    <property type="entry name" value="DegV_C"/>
</dbReference>
<dbReference type="EMBL" id="JAJEQM010000003">
    <property type="protein sequence ID" value="MCC2209741.1"/>
    <property type="molecule type" value="Genomic_DNA"/>
</dbReference>
<dbReference type="AlphaFoldDB" id="A0AAE3DXL4"/>
<organism evidence="2 3">
    <name type="scientific">Hominilimicola fabiformis</name>
    <dbReference type="NCBI Taxonomy" id="2885356"/>
    <lineage>
        <taxon>Bacteria</taxon>
        <taxon>Bacillati</taxon>
        <taxon>Bacillota</taxon>
        <taxon>Clostridia</taxon>
        <taxon>Eubacteriales</taxon>
        <taxon>Oscillospiraceae</taxon>
        <taxon>Hominilimicola</taxon>
    </lineage>
</organism>
<evidence type="ECO:0000256" key="1">
    <source>
        <dbReference type="ARBA" id="ARBA00023121"/>
    </source>
</evidence>
<dbReference type="PANTHER" id="PTHR33434:SF2">
    <property type="entry name" value="FATTY ACID-BINDING PROTEIN TM_1468"/>
    <property type="match status" value="1"/>
</dbReference>
<dbReference type="Pfam" id="PF02645">
    <property type="entry name" value="DegV"/>
    <property type="match status" value="1"/>
</dbReference>
<keyword evidence="1" id="KW-0446">Lipid-binding</keyword>
<dbReference type="Gene3D" id="3.30.1180.10">
    <property type="match status" value="1"/>
</dbReference>
<dbReference type="GO" id="GO:0008289">
    <property type="term" value="F:lipid binding"/>
    <property type="evidence" value="ECO:0007669"/>
    <property type="project" value="UniProtKB-KW"/>
</dbReference>
<dbReference type="PANTHER" id="PTHR33434">
    <property type="entry name" value="DEGV DOMAIN-CONTAINING PROTEIN DR_1986-RELATED"/>
    <property type="match status" value="1"/>
</dbReference>
<evidence type="ECO:0000313" key="2">
    <source>
        <dbReference type="EMBL" id="MCC2209741.1"/>
    </source>
</evidence>
<dbReference type="InterPro" id="IPR050270">
    <property type="entry name" value="DegV_domain_contain"/>
</dbReference>
<name>A0AAE3DXL4_9FIRM</name>
<sequence>MADIKIIVDSGSDIPQDIADKYNIGVISFLSIFGTEQYVQRTEITNEQFFDKLEEYDGIPTTSQTPFGDMLDYFKQQCEEHESVIYFALSSAASGQYQTANLVKSEIEEENPNADFHIVDTQKFSLYIAQTAVHAAQMAKDGKSVDEIITECEKYIKTWRCYLLVDTLKYLEKGGRLSKAAAFVGTMLDIKPILTIEHGLVESLDKLRGKKKLLDKLIAKIQDDSDFDAENPKFLIVQSDEDKGQEVCEKLRDEYGEDCIEMYGEFGPLIGTHVGRGAIAILVKIVTE</sequence>
<dbReference type="RefSeq" id="WP_308455872.1">
    <property type="nucleotide sequence ID" value="NZ_JAJEQM010000003.1"/>
</dbReference>
<comment type="caution">
    <text evidence="2">The sequence shown here is derived from an EMBL/GenBank/DDBJ whole genome shotgun (WGS) entry which is preliminary data.</text>
</comment>
<accession>A0AAE3DXL4</accession>
<protein>
    <submittedName>
        <fullName evidence="2">DegV family protein</fullName>
    </submittedName>
</protein>